<feature type="region of interest" description="Disordered" evidence="2">
    <location>
        <begin position="113"/>
        <end position="133"/>
    </location>
</feature>
<dbReference type="Gene3D" id="3.40.50.10320">
    <property type="entry name" value="LmbE-like"/>
    <property type="match status" value="1"/>
</dbReference>
<dbReference type="PANTHER" id="PTHR12993">
    <property type="entry name" value="N-ACETYLGLUCOSAMINYL-PHOSPHATIDYLINOSITOL DE-N-ACETYLASE-RELATED"/>
    <property type="match status" value="1"/>
</dbReference>
<accession>A0A4Y3R5L4</accession>
<name>A0A4Y3R5L4_STRCI</name>
<dbReference type="GO" id="GO:0016811">
    <property type="term" value="F:hydrolase activity, acting on carbon-nitrogen (but not peptide) bonds, in linear amides"/>
    <property type="evidence" value="ECO:0007669"/>
    <property type="project" value="TreeGrafter"/>
</dbReference>
<sequence length="741" mass="77659">MPLIPRAALGRRLTALVCAATVLAGASGCATDRSAHRAHSRHESGPADETGPVPTGTWAGAGEPVRTSESVLQIVAHPDDDLFFLNPETAQSLRSGRPLTTVFLTSGEGDGVNAPRKNVRGAAAPARKRGERGDKAVYTEARQNGIRAAYAEMATGDRDAAWRRTVLRTAGGGRAELDTLRGHPDVRLVWNLLREAGSLTKHRPHSLYGLWTGETRRLGSQLSSAGPVTGNFHYTRAQLVDTLVGYLQRFRPTQIRMQDPTPGRLDRNGKYADHQDHFAGARFVQEALVRHADDAARGRAPHFTVSTYLGYFNGGLPHVLGGRTARGKLRTLETYAWADRAERACRYAAGCGDLKMVPSTQHLGWSHGIRHTDGESTAWLRAAKDGSLTAYSVLDGRIAVRHRPAGTGARWDAPTLLPATGIDPSLTSVDLPDGRTALFGTRTVTEDGPGGYRKEVGWTVQAAGGSGGSGFGPWQSLGTPEPGDLAGLSDISAPAVAVTPDGTVTAVVRTSRHQLSARTRQPDGTWTPWQALGGTGLHGAPSAGVDEGGRLYVFATTAKTVLAWTRPSSGGALSGPRATGLPAVTGRVAVHPDGHAAVRLHMRAPVTGHVRTARIGAAALGDASGSSAPVRPARVTDLGGAAGYGPVSATPLPDGRTLLAARAGNGDLQTAVVDERRGRTGRVQPAAARVRWSRTGFLFAGAPASVPAPGGRGGDVAVLGLDGRLYWARTGTQGTAGWRAA</sequence>
<dbReference type="Pfam" id="PF02585">
    <property type="entry name" value="PIG-L"/>
    <property type="match status" value="1"/>
</dbReference>
<keyword evidence="3" id="KW-0732">Signal</keyword>
<evidence type="ECO:0000256" key="2">
    <source>
        <dbReference type="SAM" id="MobiDB-lite"/>
    </source>
</evidence>
<feature type="chain" id="PRO_5039714212" description="PIG-L family deacetylase" evidence="3">
    <location>
        <begin position="25"/>
        <end position="741"/>
    </location>
</feature>
<evidence type="ECO:0000256" key="1">
    <source>
        <dbReference type="ARBA" id="ARBA00022833"/>
    </source>
</evidence>
<dbReference type="PROSITE" id="PS51257">
    <property type="entry name" value="PROKAR_LIPOPROTEIN"/>
    <property type="match status" value="1"/>
</dbReference>
<dbReference type="GO" id="GO:0016137">
    <property type="term" value="P:glycoside metabolic process"/>
    <property type="evidence" value="ECO:0007669"/>
    <property type="project" value="UniProtKB-ARBA"/>
</dbReference>
<evidence type="ECO:0000313" key="5">
    <source>
        <dbReference type="Proteomes" id="UP000319210"/>
    </source>
</evidence>
<dbReference type="OrthoDB" id="6064917at2"/>
<organism evidence="4 5">
    <name type="scientific">Streptomyces cacaoi</name>
    <dbReference type="NCBI Taxonomy" id="1898"/>
    <lineage>
        <taxon>Bacteria</taxon>
        <taxon>Bacillati</taxon>
        <taxon>Actinomycetota</taxon>
        <taxon>Actinomycetes</taxon>
        <taxon>Kitasatosporales</taxon>
        <taxon>Streptomycetaceae</taxon>
        <taxon>Streptomyces</taxon>
    </lineage>
</organism>
<comment type="caution">
    <text evidence="4">The sequence shown here is derived from an EMBL/GenBank/DDBJ whole genome shotgun (WGS) entry which is preliminary data.</text>
</comment>
<proteinExistence type="predicted"/>
<dbReference type="PANTHER" id="PTHR12993:SF26">
    <property type="entry name" value="1D-MYO-INOSITOL 2-ACETAMIDO-2-DEOXY-ALPHA-D-GLUCOPYRANOSIDE DEACETYLASE"/>
    <property type="match status" value="1"/>
</dbReference>
<evidence type="ECO:0008006" key="6">
    <source>
        <dbReference type="Google" id="ProtNLM"/>
    </source>
</evidence>
<dbReference type="SUPFAM" id="SSF89372">
    <property type="entry name" value="Fucose-specific lectin"/>
    <property type="match status" value="2"/>
</dbReference>
<feature type="signal peptide" evidence="3">
    <location>
        <begin position="1"/>
        <end position="24"/>
    </location>
</feature>
<dbReference type="SUPFAM" id="SSF102588">
    <property type="entry name" value="LmbE-like"/>
    <property type="match status" value="1"/>
</dbReference>
<protein>
    <recommendedName>
        <fullName evidence="6">PIG-L family deacetylase</fullName>
    </recommendedName>
</protein>
<dbReference type="RefSeq" id="WP_086818166.1">
    <property type="nucleotide sequence ID" value="NZ_BJMM01000027.1"/>
</dbReference>
<dbReference type="EMBL" id="BJMM01000027">
    <property type="protein sequence ID" value="GEB52083.1"/>
    <property type="molecule type" value="Genomic_DNA"/>
</dbReference>
<feature type="region of interest" description="Disordered" evidence="2">
    <location>
        <begin position="34"/>
        <end position="63"/>
    </location>
</feature>
<evidence type="ECO:0000256" key="3">
    <source>
        <dbReference type="SAM" id="SignalP"/>
    </source>
</evidence>
<dbReference type="Proteomes" id="UP000319210">
    <property type="component" value="Unassembled WGS sequence"/>
</dbReference>
<gene>
    <name evidence="4" type="ORF">SCA03_46340</name>
</gene>
<dbReference type="AlphaFoldDB" id="A0A4Y3R5L4"/>
<keyword evidence="5" id="KW-1185">Reference proteome</keyword>
<reference evidence="4 5" key="1">
    <citation type="submission" date="2019-06" db="EMBL/GenBank/DDBJ databases">
        <title>Whole genome shotgun sequence of Streptomyces cacaoi subsp. cacaoi NBRC 12748.</title>
        <authorList>
            <person name="Hosoyama A."/>
            <person name="Uohara A."/>
            <person name="Ohji S."/>
            <person name="Ichikawa N."/>
        </authorList>
    </citation>
    <scope>NUCLEOTIDE SEQUENCE [LARGE SCALE GENOMIC DNA]</scope>
    <source>
        <strain evidence="4 5">NBRC 12748</strain>
    </source>
</reference>
<dbReference type="InterPro" id="IPR024078">
    <property type="entry name" value="LmbE-like_dom_sf"/>
</dbReference>
<keyword evidence="1" id="KW-0862">Zinc</keyword>
<dbReference type="InterPro" id="IPR003737">
    <property type="entry name" value="GlcNAc_PI_deacetylase-related"/>
</dbReference>
<evidence type="ECO:0000313" key="4">
    <source>
        <dbReference type="EMBL" id="GEB52083.1"/>
    </source>
</evidence>